<dbReference type="GO" id="GO:0015421">
    <property type="term" value="F:ABC-type oligopeptide transporter activity"/>
    <property type="evidence" value="ECO:0007669"/>
    <property type="project" value="TreeGrafter"/>
</dbReference>
<evidence type="ECO:0000256" key="1">
    <source>
        <dbReference type="ARBA" id="ARBA00004651"/>
    </source>
</evidence>
<dbReference type="PROSITE" id="PS50929">
    <property type="entry name" value="ABC_TM1F"/>
    <property type="match status" value="1"/>
</dbReference>
<dbReference type="InterPro" id="IPR011527">
    <property type="entry name" value="ABC1_TM_dom"/>
</dbReference>
<reference evidence="15" key="1">
    <citation type="submission" date="2017-09" db="EMBL/GenBank/DDBJ databases">
        <authorList>
            <person name="Varghese N."/>
            <person name="Submissions S."/>
        </authorList>
    </citation>
    <scope>NUCLEOTIDE SEQUENCE [LARGE SCALE GENOMIC DNA]</scope>
    <source>
        <strain evidence="15">DSM 25885</strain>
    </source>
</reference>
<dbReference type="AlphaFoldDB" id="A0A285MQR6"/>
<dbReference type="Gene3D" id="3.40.50.300">
    <property type="entry name" value="P-loop containing nucleotide triphosphate hydrolases"/>
    <property type="match status" value="1"/>
</dbReference>
<evidence type="ECO:0000256" key="8">
    <source>
        <dbReference type="ARBA" id="ARBA00022989"/>
    </source>
</evidence>
<evidence type="ECO:0000313" key="14">
    <source>
        <dbReference type="EMBL" id="SNY99524.1"/>
    </source>
</evidence>
<feature type="domain" description="Peptidase C39" evidence="13">
    <location>
        <begin position="28"/>
        <end position="147"/>
    </location>
</feature>
<keyword evidence="15" id="KW-1185">Reference proteome</keyword>
<dbReference type="PROSITE" id="PS50893">
    <property type="entry name" value="ABC_TRANSPORTER_2"/>
    <property type="match status" value="1"/>
</dbReference>
<keyword evidence="8 10" id="KW-1133">Transmembrane helix</keyword>
<evidence type="ECO:0000256" key="6">
    <source>
        <dbReference type="ARBA" id="ARBA00022801"/>
    </source>
</evidence>
<dbReference type="InterPro" id="IPR003439">
    <property type="entry name" value="ABC_transporter-like_ATP-bd"/>
</dbReference>
<feature type="transmembrane region" description="Helical" evidence="10">
    <location>
        <begin position="304"/>
        <end position="324"/>
    </location>
</feature>
<protein>
    <submittedName>
        <fullName evidence="14">Colicin V processing peptidase. Cysteine peptidase. MEROPS family C39</fullName>
    </submittedName>
</protein>
<accession>A0A285MQR6</accession>
<dbReference type="Pfam" id="PF00005">
    <property type="entry name" value="ABC_tran"/>
    <property type="match status" value="1"/>
</dbReference>
<evidence type="ECO:0000313" key="15">
    <source>
        <dbReference type="Proteomes" id="UP000219048"/>
    </source>
</evidence>
<dbReference type="PROSITE" id="PS00211">
    <property type="entry name" value="ABC_TRANSPORTER_1"/>
    <property type="match status" value="1"/>
</dbReference>
<dbReference type="PROSITE" id="PS50990">
    <property type="entry name" value="PEPTIDASE_C39"/>
    <property type="match status" value="1"/>
</dbReference>
<keyword evidence="4 10" id="KW-0812">Transmembrane</keyword>
<dbReference type="FunFam" id="3.40.50.300:FF:000299">
    <property type="entry name" value="ABC transporter ATP-binding protein/permease"/>
    <property type="match status" value="1"/>
</dbReference>
<evidence type="ECO:0000256" key="2">
    <source>
        <dbReference type="ARBA" id="ARBA00022448"/>
    </source>
</evidence>
<dbReference type="InterPro" id="IPR005074">
    <property type="entry name" value="Peptidase_C39"/>
</dbReference>
<evidence type="ECO:0000259" key="11">
    <source>
        <dbReference type="PROSITE" id="PS50893"/>
    </source>
</evidence>
<feature type="transmembrane region" description="Helical" evidence="10">
    <location>
        <begin position="330"/>
        <end position="347"/>
    </location>
</feature>
<evidence type="ECO:0000256" key="5">
    <source>
        <dbReference type="ARBA" id="ARBA00022741"/>
    </source>
</evidence>
<evidence type="ECO:0000256" key="9">
    <source>
        <dbReference type="ARBA" id="ARBA00023136"/>
    </source>
</evidence>
<dbReference type="InterPro" id="IPR027417">
    <property type="entry name" value="P-loop_NTPase"/>
</dbReference>
<feature type="domain" description="ABC transmembrane type-1" evidence="12">
    <location>
        <begin position="192"/>
        <end position="471"/>
    </location>
</feature>
<evidence type="ECO:0000256" key="7">
    <source>
        <dbReference type="ARBA" id="ARBA00022840"/>
    </source>
</evidence>
<dbReference type="PANTHER" id="PTHR43394">
    <property type="entry name" value="ATP-DEPENDENT PERMEASE MDL1, MITOCHONDRIAL"/>
    <property type="match status" value="1"/>
</dbReference>
<keyword evidence="5" id="KW-0547">Nucleotide-binding</keyword>
<dbReference type="SUPFAM" id="SSF52540">
    <property type="entry name" value="P-loop containing nucleoside triphosphate hydrolases"/>
    <property type="match status" value="1"/>
</dbReference>
<dbReference type="InterPro" id="IPR003593">
    <property type="entry name" value="AAA+_ATPase"/>
</dbReference>
<keyword evidence="9 10" id="KW-0472">Membrane</keyword>
<feature type="transmembrane region" description="Helical" evidence="10">
    <location>
        <begin position="414"/>
        <end position="436"/>
    </location>
</feature>
<dbReference type="EMBL" id="OBEH01000002">
    <property type="protein sequence ID" value="SNY99524.1"/>
    <property type="molecule type" value="Genomic_DNA"/>
</dbReference>
<dbReference type="GO" id="GO:0005524">
    <property type="term" value="F:ATP binding"/>
    <property type="evidence" value="ECO:0007669"/>
    <property type="project" value="UniProtKB-KW"/>
</dbReference>
<comment type="subcellular location">
    <subcellularLocation>
        <location evidence="1">Cell membrane</location>
        <topology evidence="1">Multi-pass membrane protein</topology>
    </subcellularLocation>
</comment>
<dbReference type="GO" id="GO:0008233">
    <property type="term" value="F:peptidase activity"/>
    <property type="evidence" value="ECO:0007669"/>
    <property type="project" value="InterPro"/>
</dbReference>
<dbReference type="Pfam" id="PF00664">
    <property type="entry name" value="ABC_membrane"/>
    <property type="match status" value="1"/>
</dbReference>
<dbReference type="PANTHER" id="PTHR43394:SF1">
    <property type="entry name" value="ATP-BINDING CASSETTE SUB-FAMILY B MEMBER 10, MITOCHONDRIAL"/>
    <property type="match status" value="1"/>
</dbReference>
<keyword evidence="2" id="KW-0813">Transport</keyword>
<keyword evidence="3" id="KW-1003">Cell membrane</keyword>
<keyword evidence="7" id="KW-0067">ATP-binding</keyword>
<organism evidence="14 15">
    <name type="scientific">Flagellimonas pacifica</name>
    <dbReference type="NCBI Taxonomy" id="1247520"/>
    <lineage>
        <taxon>Bacteria</taxon>
        <taxon>Pseudomonadati</taxon>
        <taxon>Bacteroidota</taxon>
        <taxon>Flavobacteriia</taxon>
        <taxon>Flavobacteriales</taxon>
        <taxon>Flavobacteriaceae</taxon>
        <taxon>Flagellimonas</taxon>
    </lineage>
</organism>
<evidence type="ECO:0000259" key="12">
    <source>
        <dbReference type="PROSITE" id="PS50929"/>
    </source>
</evidence>
<dbReference type="InterPro" id="IPR036640">
    <property type="entry name" value="ABC1_TM_sf"/>
</dbReference>
<proteinExistence type="predicted"/>
<gene>
    <name evidence="14" type="ORF">SAMN06265377_1334</name>
</gene>
<keyword evidence="6" id="KW-0378">Hydrolase</keyword>
<evidence type="ECO:0000256" key="4">
    <source>
        <dbReference type="ARBA" id="ARBA00022692"/>
    </source>
</evidence>
<evidence type="ECO:0000256" key="3">
    <source>
        <dbReference type="ARBA" id="ARBA00022475"/>
    </source>
</evidence>
<dbReference type="CDD" id="cd18571">
    <property type="entry name" value="ABC_6TM_peptidase_like"/>
    <property type="match status" value="1"/>
</dbReference>
<dbReference type="SMART" id="SM00382">
    <property type="entry name" value="AAA"/>
    <property type="match status" value="1"/>
</dbReference>
<dbReference type="Gene3D" id="3.90.70.10">
    <property type="entry name" value="Cysteine proteinases"/>
    <property type="match status" value="1"/>
</dbReference>
<evidence type="ECO:0000256" key="10">
    <source>
        <dbReference type="SAM" id="Phobius"/>
    </source>
</evidence>
<evidence type="ECO:0000259" key="13">
    <source>
        <dbReference type="PROSITE" id="PS50990"/>
    </source>
</evidence>
<dbReference type="Pfam" id="PF03412">
    <property type="entry name" value="Peptidase_C39"/>
    <property type="match status" value="1"/>
</dbReference>
<dbReference type="SUPFAM" id="SSF90123">
    <property type="entry name" value="ABC transporter transmembrane region"/>
    <property type="match status" value="1"/>
</dbReference>
<name>A0A285MQR6_9FLAO</name>
<sequence>MRIPHFCWDVRQVPWIEMNRSVYPFSQQWDAMDCGPSCLEMVAKYHGIETNRAQLRQWCHLGPNGASFSGLSEAAEKIGFNSLSIGIGADQLGTVPKPCILHWENRHFVVLYEFKNGRAIVGDPAQGIRKLHRDELEAKWLPDTNANKGFVLLLEAMGEHIQQSNAQQEGRPKGLYQLWEYFKNYKKEGAQLLLGLIFGSLTQLALPFLTQAMVDHGIRFQDMHFVYVVLLAQTIFFVSLSSVEIIRGWILLQITQQVNLLLVTDFLKRLLQLPIAFFDSKHSGDIIQRIQDNRKVQEFVSSKSLSALFSMVTLLAFAVVLWYYQIFLGILFLLTLLLYGLWSLSFLRKQMGWDHQHFQKESETQRAIWQLVRGLTAIKLNRSEQKRRMEWARVQQKLFHIQHRQLSIAQKQRFGAMFIHQMGSLVLLFLSAKYVIHGELTLGAMLSIQFIVGQVGLPLSNIVQFFVEAQSAGLSLERMQEVHSHPKETTDGVQVEMGQNISLKDVSFRYGPKSSPLVLDKVSLTIAYGRTTAIVGTSGSGKTTLLKLLLGHYDTYQGKIRLGSIDLRKLSRSDWRDTCGAVMQEGFVFEDTLVSNITESEKDVVDGQRLETAIQISQLGDFLKQLPLGLRTRLGTDGMNLSGGERQRVLLARALYKLPRFFLLDEATSAMDTQLEHRVMEGLKKFYKGRTVLIIAHRMSTVREADHIVVLEKGKVVEQGTHEDLVKAKRHYYGLVKYQLESGT</sequence>
<dbReference type="Gene3D" id="1.20.1560.10">
    <property type="entry name" value="ABC transporter type 1, transmembrane domain"/>
    <property type="match status" value="1"/>
</dbReference>
<dbReference type="Proteomes" id="UP000219048">
    <property type="component" value="Unassembled WGS sequence"/>
</dbReference>
<dbReference type="GO" id="GO:0006508">
    <property type="term" value="P:proteolysis"/>
    <property type="evidence" value="ECO:0007669"/>
    <property type="project" value="InterPro"/>
</dbReference>
<dbReference type="GO" id="GO:0016887">
    <property type="term" value="F:ATP hydrolysis activity"/>
    <property type="evidence" value="ECO:0007669"/>
    <property type="project" value="InterPro"/>
</dbReference>
<dbReference type="OrthoDB" id="9760358at2"/>
<dbReference type="InterPro" id="IPR017871">
    <property type="entry name" value="ABC_transporter-like_CS"/>
</dbReference>
<feature type="transmembrane region" description="Helical" evidence="10">
    <location>
        <begin position="192"/>
        <end position="213"/>
    </location>
</feature>
<feature type="domain" description="ABC transporter" evidence="11">
    <location>
        <begin position="501"/>
        <end position="738"/>
    </location>
</feature>
<feature type="transmembrane region" description="Helical" evidence="10">
    <location>
        <begin position="225"/>
        <end position="246"/>
    </location>
</feature>
<dbReference type="GO" id="GO:0005886">
    <property type="term" value="C:plasma membrane"/>
    <property type="evidence" value="ECO:0007669"/>
    <property type="project" value="UniProtKB-SubCell"/>
</dbReference>
<dbReference type="InterPro" id="IPR039421">
    <property type="entry name" value="Type_1_exporter"/>
</dbReference>